<evidence type="ECO:0000313" key="3">
    <source>
        <dbReference type="EMBL" id="MBF4160830.1"/>
    </source>
</evidence>
<dbReference type="InterPro" id="IPR012347">
    <property type="entry name" value="Ferritin-like"/>
</dbReference>
<dbReference type="Gene3D" id="1.20.1260.10">
    <property type="match status" value="1"/>
</dbReference>
<dbReference type="InterPro" id="IPR005183">
    <property type="entry name" value="DUF305_CopM-like"/>
</dbReference>
<sequence length="211" mass="22569">MRRRRRGAVATALVVALGAGLVGCGNDASSDPAAVSTATDGSVYDQADVDFLTGMIPHHAQAVQMVTMAQGRQVSPKVRALMDSIRDAQVPEVEQMSDWLEGWGKAVPATSLDHAHGASGMDDMEGMEGMDGDQMAGMMSGDQMSELEQSSDADFERLWLQMMIEHHTGAVDSAETEIDDGKNPEVLELAQSIVTSQTAEIEQMKAMLGEQ</sequence>
<accession>A0A930UZC9</accession>
<dbReference type="Pfam" id="PF03713">
    <property type="entry name" value="DUF305"/>
    <property type="match status" value="1"/>
</dbReference>
<evidence type="ECO:0000313" key="4">
    <source>
        <dbReference type="Proteomes" id="UP000656804"/>
    </source>
</evidence>
<protein>
    <submittedName>
        <fullName evidence="3">DUF305 domain-containing protein</fullName>
    </submittedName>
</protein>
<gene>
    <name evidence="3" type="ORF">ISG29_03955</name>
</gene>
<dbReference type="AlphaFoldDB" id="A0A930UZC9"/>
<proteinExistence type="predicted"/>
<dbReference type="RefSeq" id="WP_194502003.1">
    <property type="nucleotide sequence ID" value="NZ_JADIVZ010000001.1"/>
</dbReference>
<dbReference type="PROSITE" id="PS51257">
    <property type="entry name" value="PROKAR_LIPOPROTEIN"/>
    <property type="match status" value="1"/>
</dbReference>
<feature type="domain" description="DUF305" evidence="2">
    <location>
        <begin position="48"/>
        <end position="208"/>
    </location>
</feature>
<feature type="signal peptide" evidence="1">
    <location>
        <begin position="1"/>
        <end position="24"/>
    </location>
</feature>
<organism evidence="3 4">
    <name type="scientific">Nocardioides acrostichi</name>
    <dbReference type="NCBI Taxonomy" id="2784339"/>
    <lineage>
        <taxon>Bacteria</taxon>
        <taxon>Bacillati</taxon>
        <taxon>Actinomycetota</taxon>
        <taxon>Actinomycetes</taxon>
        <taxon>Propionibacteriales</taxon>
        <taxon>Nocardioidaceae</taxon>
        <taxon>Nocardioides</taxon>
    </lineage>
</organism>
<keyword evidence="4" id="KW-1185">Reference proteome</keyword>
<dbReference type="EMBL" id="JADIVZ010000001">
    <property type="protein sequence ID" value="MBF4160830.1"/>
    <property type="molecule type" value="Genomic_DNA"/>
</dbReference>
<keyword evidence="1" id="KW-0732">Signal</keyword>
<dbReference type="PANTHER" id="PTHR36933:SF1">
    <property type="entry name" value="SLL0788 PROTEIN"/>
    <property type="match status" value="1"/>
</dbReference>
<feature type="chain" id="PRO_5038536006" evidence="1">
    <location>
        <begin position="25"/>
        <end position="211"/>
    </location>
</feature>
<evidence type="ECO:0000256" key="1">
    <source>
        <dbReference type="SAM" id="SignalP"/>
    </source>
</evidence>
<evidence type="ECO:0000259" key="2">
    <source>
        <dbReference type="Pfam" id="PF03713"/>
    </source>
</evidence>
<comment type="caution">
    <text evidence="3">The sequence shown here is derived from an EMBL/GenBank/DDBJ whole genome shotgun (WGS) entry which is preliminary data.</text>
</comment>
<name>A0A930UZC9_9ACTN</name>
<reference evidence="3" key="1">
    <citation type="submission" date="2020-11" db="EMBL/GenBank/DDBJ databases">
        <title>Nocardioides sp. CBS4Y-1, whole genome shotgun sequence.</title>
        <authorList>
            <person name="Tuo L."/>
        </authorList>
    </citation>
    <scope>NUCLEOTIDE SEQUENCE</scope>
    <source>
        <strain evidence="3">CBS4Y-1</strain>
    </source>
</reference>
<dbReference type="Proteomes" id="UP000656804">
    <property type="component" value="Unassembled WGS sequence"/>
</dbReference>
<dbReference type="PANTHER" id="PTHR36933">
    <property type="entry name" value="SLL0788 PROTEIN"/>
    <property type="match status" value="1"/>
</dbReference>